<dbReference type="GO" id="GO:0004364">
    <property type="term" value="F:glutathione transferase activity"/>
    <property type="evidence" value="ECO:0007669"/>
    <property type="project" value="TreeGrafter"/>
</dbReference>
<sequence>MRVLYQFPLSHYCEKARWLLDHKELDYVAHNLIPGFHRAFTYLKSGQYLLPMLKDDKQWIADSTQIALYLDTTYPEHALLRRDEQLREHALEIDQLANELGIHVRRWSLAQALSVGDHPLEIMMGEQGYLRQFEKISKPILKSLVSTNYKLNPEKVAQSKLRMTELITDLNLKLIENQGRYLVGDRLGLADIAVCSILAPLLLIKGTPWELENDDIEQFSGELKEYHDYLLDLPLGQYVQRIYATERNARVDWRGM</sequence>
<dbReference type="GO" id="GO:0016034">
    <property type="term" value="F:maleylacetoacetate isomerase activity"/>
    <property type="evidence" value="ECO:0007669"/>
    <property type="project" value="TreeGrafter"/>
</dbReference>
<dbReference type="Gene3D" id="3.40.30.10">
    <property type="entry name" value="Glutaredoxin"/>
    <property type="match status" value="1"/>
</dbReference>
<evidence type="ECO:0000259" key="1">
    <source>
        <dbReference type="PROSITE" id="PS50404"/>
    </source>
</evidence>
<protein>
    <recommendedName>
        <fullName evidence="1">GST N-terminal domain-containing protein</fullName>
    </recommendedName>
</protein>
<dbReference type="Pfam" id="PF13417">
    <property type="entry name" value="GST_N_3"/>
    <property type="match status" value="1"/>
</dbReference>
<dbReference type="GO" id="GO:0006559">
    <property type="term" value="P:L-phenylalanine catabolic process"/>
    <property type="evidence" value="ECO:0007669"/>
    <property type="project" value="TreeGrafter"/>
</dbReference>
<dbReference type="InterPro" id="IPR036249">
    <property type="entry name" value="Thioredoxin-like_sf"/>
</dbReference>
<dbReference type="SUPFAM" id="SSF52833">
    <property type="entry name" value="Thioredoxin-like"/>
    <property type="match status" value="1"/>
</dbReference>
<organism evidence="2 3">
    <name type="scientific">Acinetobacter venetianus</name>
    <dbReference type="NCBI Taxonomy" id="52133"/>
    <lineage>
        <taxon>Bacteria</taxon>
        <taxon>Pseudomonadati</taxon>
        <taxon>Pseudomonadota</taxon>
        <taxon>Gammaproteobacteria</taxon>
        <taxon>Moraxellales</taxon>
        <taxon>Moraxellaceae</taxon>
        <taxon>Acinetobacter</taxon>
    </lineage>
</organism>
<dbReference type="EMBL" id="JRUE01000255">
    <property type="protein sequence ID" value="KXZ62908.1"/>
    <property type="molecule type" value="Genomic_DNA"/>
</dbReference>
<evidence type="ECO:0000313" key="3">
    <source>
        <dbReference type="Proteomes" id="UP000075680"/>
    </source>
</evidence>
<dbReference type="PATRIC" id="fig|52133.18.peg.3453"/>
<dbReference type="Gene3D" id="1.20.1050.10">
    <property type="match status" value="1"/>
</dbReference>
<dbReference type="GO" id="GO:0006749">
    <property type="term" value="P:glutathione metabolic process"/>
    <property type="evidence" value="ECO:0007669"/>
    <property type="project" value="TreeGrafter"/>
</dbReference>
<dbReference type="InterPro" id="IPR004045">
    <property type="entry name" value="Glutathione_S-Trfase_N"/>
</dbReference>
<dbReference type="RefSeq" id="WP_019384225.1">
    <property type="nucleotide sequence ID" value="NZ_CM125582.1"/>
</dbReference>
<reference evidence="2 3" key="1">
    <citation type="journal article" date="2016" name="Sci. Rep.">
        <title>Genomic and phenotypic characterization of the species Acinetobacter venetianus.</title>
        <authorList>
            <person name="Fondi M."/>
            <person name="Maida I."/>
            <person name="Perrin E."/>
            <person name="Orlandini V."/>
            <person name="La Torre L."/>
            <person name="Bosi E."/>
            <person name="Negroni A."/>
            <person name="Zanaroli G."/>
            <person name="Fava F."/>
            <person name="Decorosi F."/>
            <person name="Giovannetti L."/>
            <person name="Viti C."/>
            <person name="Vaneechoutte M."/>
            <person name="Dijkshoorn L."/>
            <person name="Fani R."/>
        </authorList>
    </citation>
    <scope>NUCLEOTIDE SEQUENCE [LARGE SCALE GENOMIC DNA]</scope>
    <source>
        <strain evidence="2 3">LUH5627</strain>
    </source>
</reference>
<comment type="caution">
    <text evidence="2">The sequence shown here is derived from an EMBL/GenBank/DDBJ whole genome shotgun (WGS) entry which is preliminary data.</text>
</comment>
<dbReference type="AlphaFoldDB" id="A0A150HJF1"/>
<dbReference type="PANTHER" id="PTHR42673:SF4">
    <property type="entry name" value="MALEYLACETOACETATE ISOMERASE"/>
    <property type="match status" value="1"/>
</dbReference>
<dbReference type="PROSITE" id="PS50404">
    <property type="entry name" value="GST_NTER"/>
    <property type="match status" value="1"/>
</dbReference>
<accession>A0A150HJF1</accession>
<dbReference type="Proteomes" id="UP000075680">
    <property type="component" value="Unassembled WGS sequence"/>
</dbReference>
<evidence type="ECO:0000313" key="2">
    <source>
        <dbReference type="EMBL" id="KXZ62908.1"/>
    </source>
</evidence>
<dbReference type="InterPro" id="IPR036282">
    <property type="entry name" value="Glutathione-S-Trfase_C_sf"/>
</dbReference>
<accession>A0A137XX02</accession>
<dbReference type="SUPFAM" id="SSF47616">
    <property type="entry name" value="GST C-terminal domain-like"/>
    <property type="match status" value="1"/>
</dbReference>
<proteinExistence type="predicted"/>
<dbReference type="PANTHER" id="PTHR42673">
    <property type="entry name" value="MALEYLACETOACETATE ISOMERASE"/>
    <property type="match status" value="1"/>
</dbReference>
<gene>
    <name evidence="2" type="ORF">AVENLUH5627_03363</name>
</gene>
<feature type="domain" description="GST N-terminal" evidence="1">
    <location>
        <begin position="1"/>
        <end position="78"/>
    </location>
</feature>
<dbReference type="CDD" id="cd00570">
    <property type="entry name" value="GST_N_family"/>
    <property type="match status" value="1"/>
</dbReference>
<name>A0A150HJF1_9GAMM</name>